<feature type="region of interest" description="Disordered" evidence="1">
    <location>
        <begin position="81"/>
        <end position="102"/>
    </location>
</feature>
<feature type="domain" description="Bacterial Ig" evidence="2">
    <location>
        <begin position="1853"/>
        <end position="1932"/>
    </location>
</feature>
<feature type="domain" description="Bacterial Ig" evidence="2">
    <location>
        <begin position="1517"/>
        <end position="1598"/>
    </location>
</feature>
<feature type="domain" description="Bacterial Ig" evidence="2">
    <location>
        <begin position="160"/>
        <end position="241"/>
    </location>
</feature>
<dbReference type="NCBIfam" id="NF033510">
    <property type="entry name" value="Ca_tandemer"/>
    <property type="match status" value="23"/>
</dbReference>
<feature type="domain" description="Bacterial Ig" evidence="2">
    <location>
        <begin position="1097"/>
        <end position="1178"/>
    </location>
</feature>
<feature type="domain" description="Bacterial Ig" evidence="2">
    <location>
        <begin position="601"/>
        <end position="671"/>
    </location>
</feature>
<dbReference type="Proteomes" id="UP001198830">
    <property type="component" value="Unassembled WGS sequence"/>
</dbReference>
<feature type="domain" description="Bacterial Ig" evidence="2">
    <location>
        <begin position="1266"/>
        <end position="1346"/>
    </location>
</feature>
<feature type="domain" description="Bacterial Ig" evidence="2">
    <location>
        <begin position="842"/>
        <end position="923"/>
    </location>
</feature>
<feature type="domain" description="Bacterial Ig" evidence="2">
    <location>
        <begin position="1013"/>
        <end position="1094"/>
    </location>
</feature>
<dbReference type="PROSITE" id="PS50194">
    <property type="entry name" value="FILAMIN_REPEAT"/>
    <property type="match status" value="1"/>
</dbReference>
<keyword evidence="4" id="KW-1185">Reference proteome</keyword>
<sequence>MNASGTVCAGVGEPNARIEIRSVNGVLIGSGMADADGSYAITLDPPLDDGETVQVTQIDAAGNVSAPALAIAPDLTAPVTPDATLDSPTSVSGTGEPGATVTVSDRDGTVLGTAQVGTDGNFTVALSAPQTDGETLSVTQRDAAGNESDPALLVAPDTTAPEAPTATIAGDGLTVTGAGEPGATVRVFGPGGALIGSATVLGDGSYTIVLDEAQTNGQMLTAIQTDNAGNASDPVGLTAPDLDAPLAPVAAITPDGAILSGTGEIGATIEVRDADGTLIGTDTVQPNGSYSITLTPPLIDGESVTVIQIDAAGNGSDPAPIVAPDLTAPEAPTGLIAADGGSISGTGEIGATVRVRDASGAVIGTATVDSDGNYRVDFDPALTDGEALSVTQSDAAGNVSPDIDLIAPDFTPPPAPSATIDGTGSVVTGTVVTGEGVAGSIIEVRDADGTLLGTATVDAQGNYTVMLDTPQVDGEALAVTQVDGAGNVSNPTPIVAPDLTAPEAPTGLIAADGGSISGTGEIGATIRVRDASGAVIGTATVDSDGNYRVDFDPALTDGEALSVTQSDAAGNVSPDIDLIAPDFTPPPAPSATIDGTGSVVTGTVVTGEGVAGSIIEVRDADGTLLGTATVDAQGNYTVMLDTPQVDGEALAVTQVDGAGNVSNPTPIVAPDLTAPEAPTGLIAADGGSISGTGEIGATIRVRDASGAVIGTATVDSDGNYRVDFDPALTDGEALSVTQSDAAGNVSPDIDLTAPDLTAPPPPTATIGALGAVVTGTGVAGADIEVRSQDGTLLGTATVNAQGNYAVTLSPPQVDSEPLTVTQVDGAGNVSDAVDLIAPDLTPPAPPTADIAGDGASMSGTGEVGATITITDPTDVVIGTATVNADGEWTATLTPAQVHGEPLTVVQSDAAGNESTDVTVVAPDLNGPDAPDPVTATISADGAVVSGSGEPLATVTVTGPGGIPLGTAQADGDGNYSITLDTPQRDGETLVVVQTDAEGNSSVPTLVTAPDLTAPEAPIAIIDDSGSVVTGTGEAGADVTVRDAGGTIIGTAMVDGQGNYAVTLNPAQNDGSTLSVTQTDAAGNESDAMMVPTPDLVAPDAPTGMVSADGSAVTGSGEAGATISVTDAAGNVLGTDIVDGNGNYSVAITPPLIDGEPLTVAQTDAAGNASPSIGLVAPDLTAPDAPTGTVTPDGSAVTGMGEAGATISVTDAEGLVLGTATVGVNGAFVVMLSTAQVNGETLSLVQTDGAGNASIAVDLFAPDITPPAAPAGTITPDGAVVNGSGEPGAIIQITDAAGTVLGTATVAGNGSFSVTLDVPQTNGEALTLVQTDGAGNESPQVPITAPDITAPDAPTGTVSSDGMVITGTGEAGATIEVTDPDGAVIGTATVGANGTYIAALASPQVNGETLGIVQTDAAGNMSDDVDVIAPDITAPDAPTGVVNGDGTVVDGTGEPGATIRITDPEGVVIGTATVAANGTYSATLTPPQINGETLGVVQADASGNASPSVSTIAPDLTAPAAPTGTVTSDGTVVTGTGEAGATIRITDPEGMVIGTATVAANGTYSAALTTPQVNGEMLGITQADDAGNVSLPTTAVAPDITAPAAPTGSVSATGVIVTGTGEAGATIRITSATGQLLATAIVAANGSYSATLSTPQVDGESLTLVQADAAGNISPPVPLTAPDITAPDAPTAAIAANGGSVTGTGEAGATVTVRDAEGMILGTGIVAAGGSYTVTLSPAQRNGEALSVTQTDGAGNESGDVPLTAPDLTAPDTPTAIVSANGATVTGTGEAGATITITNEAGVIIGTALVAANGSYTVILTTPQANGQTIDVIQTDAAGNVSPEISIDAPDITAPPAPANLAIDDSGTVVTGVGEAGATVEVRDGTGTLIGTGVVAANGSFLVTLSNPQIGGEDLTVTQTDLAGNQSDPGLVGAPFDIAAFDNSTIALVDLLPVTTPVNHGNASYVALVSLDVLDLDAQVLSTPSVGFTVADGHSLNAVFTYDATLSIGVLSGYSVAVQQWNGSQWVAVDGGGGASLLELTLLNGNLVSTEALGPGQYRAFVTFNDVLGVGLLGSLNVSGTDADFTDVGSIVPQQIEGNVITDAGPTGQVDIVSPQTEIQSVTVNGVTTAVTADGTVVNGAFGRLTIDLDGSYSYTPLASAAAIGKTDVFQYTLIDRSDGETETANLSIAIGSDDITAAPIANDDSATAGAQYRNVVETVPNSQEFAFNTPILSTRSGNDGFSVAANSEADITITVIRGGTIALLPTYTITVRNGAGQVVDSYTGTTVAGLPLGSGISHTFEDLPSGNYTYTVSSTNLLGTAYSSTVYISQSITHLDQFEVAGVTGTQGDLLANDVTGTDFPVVKVGTGSGFVEVGDTPVTVQGSYGTLTVTETGDYSYTPRGTIPYSTVDLVDSFTYQIVQPNGVTSTATLNVTIDVDTGVAGGAILAEPSSLMMEEAVLASDESMVVRSASPEAEASMEDDAMARLSSADLIMAATQTETGEIDPGDRPLLSDADAAASMPSDDILGELAYEMFEGQGQLEDVLTAYLDRQPMPEQVALAAPVGEGSPHPDDLSSIDVPQDPLAYLAQPEDLEKHTANSTSQI</sequence>
<feature type="domain" description="Bacterial Ig" evidence="2">
    <location>
        <begin position="1769"/>
        <end position="1850"/>
    </location>
</feature>
<protein>
    <submittedName>
        <fullName evidence="3">Ig-like domain-containing protein</fullName>
    </submittedName>
</protein>
<dbReference type="InterPro" id="IPR041498">
    <property type="entry name" value="Big_6"/>
</dbReference>
<dbReference type="NCBIfam" id="TIGR01965">
    <property type="entry name" value="VCBS_repeat"/>
    <property type="match status" value="1"/>
</dbReference>
<feature type="domain" description="Bacterial Ig" evidence="2">
    <location>
        <begin position="2"/>
        <end position="74"/>
    </location>
</feature>
<feature type="domain" description="Bacterial Ig" evidence="2">
    <location>
        <begin position="1685"/>
        <end position="1766"/>
    </location>
</feature>
<evidence type="ECO:0000313" key="4">
    <source>
        <dbReference type="Proteomes" id="UP001198830"/>
    </source>
</evidence>
<organism evidence="3 4">
    <name type="scientific">Sphingobium soli</name>
    <dbReference type="NCBI Taxonomy" id="1591116"/>
    <lineage>
        <taxon>Bacteria</taxon>
        <taxon>Pseudomonadati</taxon>
        <taxon>Pseudomonadota</taxon>
        <taxon>Alphaproteobacteria</taxon>
        <taxon>Sphingomonadales</taxon>
        <taxon>Sphingomonadaceae</taxon>
        <taxon>Sphingobium</taxon>
    </lineage>
</organism>
<feature type="domain" description="Bacterial Ig" evidence="2">
    <location>
        <begin position="428"/>
        <end position="498"/>
    </location>
</feature>
<feature type="domain" description="Bacterial Ig" evidence="2">
    <location>
        <begin position="77"/>
        <end position="157"/>
    </location>
</feature>
<feature type="domain" description="Bacterial Ig" evidence="2">
    <location>
        <begin position="929"/>
        <end position="1010"/>
    </location>
</feature>
<dbReference type="Pfam" id="PF17936">
    <property type="entry name" value="Big_6"/>
    <property type="match status" value="23"/>
</dbReference>
<feature type="domain" description="Bacterial Ig" evidence="2">
    <location>
        <begin position="1349"/>
        <end position="1430"/>
    </location>
</feature>
<dbReference type="Gene3D" id="2.60.40.10">
    <property type="entry name" value="Immunoglobulins"/>
    <property type="match status" value="23"/>
</dbReference>
<evidence type="ECO:0000313" key="3">
    <source>
        <dbReference type="EMBL" id="MCC4233943.1"/>
    </source>
</evidence>
<dbReference type="InterPro" id="IPR055014">
    <property type="entry name" value="BapA_Bap-like_C"/>
</dbReference>
<dbReference type="EMBL" id="JAJGNP010000013">
    <property type="protein sequence ID" value="MCC4233943.1"/>
    <property type="molecule type" value="Genomic_DNA"/>
</dbReference>
<feature type="domain" description="Bacterial Ig" evidence="2">
    <location>
        <begin position="501"/>
        <end position="582"/>
    </location>
</feature>
<feature type="domain" description="Bacterial Ig" evidence="2">
    <location>
        <begin position="1601"/>
        <end position="1682"/>
    </location>
</feature>
<dbReference type="NCBIfam" id="NF045619">
    <property type="entry name" value="adhes_GNV_Cterm"/>
    <property type="match status" value="1"/>
</dbReference>
<evidence type="ECO:0000256" key="1">
    <source>
        <dbReference type="SAM" id="MobiDB-lite"/>
    </source>
</evidence>
<feature type="domain" description="Bacterial Ig" evidence="2">
    <location>
        <begin position="1181"/>
        <end position="1262"/>
    </location>
</feature>
<feature type="domain" description="Bacterial Ig" evidence="2">
    <location>
        <begin position="328"/>
        <end position="409"/>
    </location>
</feature>
<accession>A0ABS8HA31</accession>
<dbReference type="InterPro" id="IPR017868">
    <property type="entry name" value="Filamin/ABP280_repeat-like"/>
</dbReference>
<feature type="region of interest" description="Disordered" evidence="1">
    <location>
        <begin position="2560"/>
        <end position="2604"/>
    </location>
</feature>
<evidence type="ECO:0000259" key="2">
    <source>
        <dbReference type="Pfam" id="PF17936"/>
    </source>
</evidence>
<gene>
    <name evidence="3" type="ORF">LL253_14775</name>
</gene>
<feature type="domain" description="Bacterial Ig" evidence="2">
    <location>
        <begin position="674"/>
        <end position="755"/>
    </location>
</feature>
<dbReference type="InterPro" id="IPR010221">
    <property type="entry name" value="VCBS_dom"/>
</dbReference>
<feature type="domain" description="Bacterial Ig" evidence="2">
    <location>
        <begin position="1433"/>
        <end position="1514"/>
    </location>
</feature>
<dbReference type="InterPro" id="IPR013783">
    <property type="entry name" value="Ig-like_fold"/>
</dbReference>
<feature type="domain" description="Bacterial Ig" evidence="2">
    <location>
        <begin position="244"/>
        <end position="325"/>
    </location>
</feature>
<feature type="domain" description="Bacterial Ig" evidence="2">
    <location>
        <begin position="758"/>
        <end position="839"/>
    </location>
</feature>
<comment type="caution">
    <text evidence="3">The sequence shown here is derived from an EMBL/GenBank/DDBJ whole genome shotgun (WGS) entry which is preliminary data.</text>
</comment>
<reference evidence="3 4" key="1">
    <citation type="submission" date="2021-10" db="EMBL/GenBank/DDBJ databases">
        <title>The diversity and Nitrogen Metabolism of Culturable Nitrate-Utilizing Bacteria Within the Oxygen Minimum Zone of the Changjiang (Yangtze River)Estuary.</title>
        <authorList>
            <person name="Zhang D."/>
            <person name="Zheng J."/>
            <person name="Liu S."/>
            <person name="He W."/>
        </authorList>
    </citation>
    <scope>NUCLEOTIDE SEQUENCE [LARGE SCALE GENOMIC DNA]</scope>
    <source>
        <strain evidence="3 4">FXH275-2</strain>
    </source>
</reference>
<name>A0ABS8HA31_9SPHN</name>
<proteinExistence type="predicted"/>